<dbReference type="SUPFAM" id="SSF47757">
    <property type="entry name" value="Chemotaxis receptor methyltransferase CheR, N-terminal domain"/>
    <property type="match status" value="1"/>
</dbReference>
<reference evidence="7" key="1">
    <citation type="submission" date="2022-04" db="EMBL/GenBank/DDBJ databases">
        <title>Desulfatitalea alkaliphila sp. nov., a novel anaerobic sulfate-reducing bacterium isolated from terrestrial mud volcano, Taman Peninsula, Russia.</title>
        <authorList>
            <person name="Khomyakova M.A."/>
            <person name="Merkel A.Y."/>
            <person name="Slobodkin A.I."/>
        </authorList>
    </citation>
    <scope>NUCLEOTIDE SEQUENCE</scope>
    <source>
        <strain evidence="7">M08but</strain>
    </source>
</reference>
<dbReference type="InterPro" id="IPR022641">
    <property type="entry name" value="CheR_N"/>
</dbReference>
<dbReference type="Gene3D" id="1.10.155.10">
    <property type="entry name" value="Chemotaxis receptor methyltransferase CheR, N-terminal domain"/>
    <property type="match status" value="1"/>
</dbReference>
<keyword evidence="4" id="KW-0808">Transferase</keyword>
<dbReference type="InterPro" id="IPR029063">
    <property type="entry name" value="SAM-dependent_MTases_sf"/>
</dbReference>
<evidence type="ECO:0000313" key="8">
    <source>
        <dbReference type="Proteomes" id="UP001165427"/>
    </source>
</evidence>
<dbReference type="Pfam" id="PF03705">
    <property type="entry name" value="CheR_N"/>
    <property type="match status" value="1"/>
</dbReference>
<evidence type="ECO:0000259" key="6">
    <source>
        <dbReference type="PROSITE" id="PS50123"/>
    </source>
</evidence>
<dbReference type="EMBL" id="JALJRB010000006">
    <property type="protein sequence ID" value="MCJ8500357.1"/>
    <property type="molecule type" value="Genomic_DNA"/>
</dbReference>
<proteinExistence type="predicted"/>
<protein>
    <recommendedName>
        <fullName evidence="2">protein-glutamate O-methyltransferase</fullName>
        <ecNumber evidence="2">2.1.1.80</ecNumber>
    </recommendedName>
</protein>
<dbReference type="InterPro" id="IPR036804">
    <property type="entry name" value="CheR_N_sf"/>
</dbReference>
<keyword evidence="3" id="KW-0489">Methyltransferase</keyword>
<evidence type="ECO:0000256" key="3">
    <source>
        <dbReference type="ARBA" id="ARBA00022603"/>
    </source>
</evidence>
<evidence type="ECO:0000256" key="5">
    <source>
        <dbReference type="ARBA" id="ARBA00022691"/>
    </source>
</evidence>
<evidence type="ECO:0000256" key="1">
    <source>
        <dbReference type="ARBA" id="ARBA00001541"/>
    </source>
</evidence>
<dbReference type="GO" id="GO:0032259">
    <property type="term" value="P:methylation"/>
    <property type="evidence" value="ECO:0007669"/>
    <property type="project" value="UniProtKB-KW"/>
</dbReference>
<dbReference type="PRINTS" id="PR00996">
    <property type="entry name" value="CHERMTFRASE"/>
</dbReference>
<dbReference type="EC" id="2.1.1.80" evidence="2"/>
<comment type="caution">
    <text evidence="7">The sequence shown here is derived from an EMBL/GenBank/DDBJ whole genome shotgun (WGS) entry which is preliminary data.</text>
</comment>
<dbReference type="PANTHER" id="PTHR24422:SF26">
    <property type="entry name" value="CHEMOTAXIS PROTEIN METHYLTRANSFERASE"/>
    <property type="match status" value="1"/>
</dbReference>
<dbReference type="SMART" id="SM00138">
    <property type="entry name" value="MeTrc"/>
    <property type="match status" value="1"/>
</dbReference>
<keyword evidence="5" id="KW-0949">S-adenosyl-L-methionine</keyword>
<organism evidence="7 8">
    <name type="scientific">Desulfatitalea alkaliphila</name>
    <dbReference type="NCBI Taxonomy" id="2929485"/>
    <lineage>
        <taxon>Bacteria</taxon>
        <taxon>Pseudomonadati</taxon>
        <taxon>Thermodesulfobacteriota</taxon>
        <taxon>Desulfobacteria</taxon>
        <taxon>Desulfobacterales</taxon>
        <taxon>Desulfosarcinaceae</taxon>
        <taxon>Desulfatitalea</taxon>
    </lineage>
</organism>
<dbReference type="Gene3D" id="3.40.50.150">
    <property type="entry name" value="Vaccinia Virus protein VP39"/>
    <property type="match status" value="1"/>
</dbReference>
<dbReference type="AlphaFoldDB" id="A0AA41R049"/>
<dbReference type="InterPro" id="IPR050903">
    <property type="entry name" value="Bact_Chemotaxis_MeTrfase"/>
</dbReference>
<comment type="catalytic activity">
    <reaction evidence="1">
        <text>L-glutamyl-[protein] + S-adenosyl-L-methionine = [protein]-L-glutamate 5-O-methyl ester + S-adenosyl-L-homocysteine</text>
        <dbReference type="Rhea" id="RHEA:24452"/>
        <dbReference type="Rhea" id="RHEA-COMP:10208"/>
        <dbReference type="Rhea" id="RHEA-COMP:10311"/>
        <dbReference type="ChEBI" id="CHEBI:29973"/>
        <dbReference type="ChEBI" id="CHEBI:57856"/>
        <dbReference type="ChEBI" id="CHEBI:59789"/>
        <dbReference type="ChEBI" id="CHEBI:82795"/>
        <dbReference type="EC" id="2.1.1.80"/>
    </reaction>
</comment>
<name>A0AA41R049_9BACT</name>
<dbReference type="InterPro" id="IPR000780">
    <property type="entry name" value="CheR_MeTrfase"/>
</dbReference>
<dbReference type="Proteomes" id="UP001165427">
    <property type="component" value="Unassembled WGS sequence"/>
</dbReference>
<dbReference type="InterPro" id="IPR026024">
    <property type="entry name" value="Chemotaxis_MeTrfase_CheR"/>
</dbReference>
<dbReference type="InterPro" id="IPR022642">
    <property type="entry name" value="CheR_C"/>
</dbReference>
<sequence>MTGETAAPVARGTHLSPKLFEALSRFITAELGIKMPPSKRTMLQSRLQKRLRQLRLDSFEAYHAYVFSKEGREQELHHLLDVVTTNKTDFFREPRHFEVLTATALPDLLARSGAGVRRPLKLWSAGCSTGAEAYTLTMVLSEYAERVPGFSFQILATDICTRVLERGRQAIYEEREAAPIPLALKKKYLLRSKDRQHPRVRIMPPLRRRVAFQRLNLMDPDYNRPREMDIIFCRNVIIYFDRPTQEAVLSRLCRCLKPGGFLFMGHSETLNGFQLPLRQIATTVYRLDGGL</sequence>
<feature type="domain" description="CheR-type methyltransferase" evidence="6">
    <location>
        <begin position="8"/>
        <end position="290"/>
    </location>
</feature>
<evidence type="ECO:0000256" key="4">
    <source>
        <dbReference type="ARBA" id="ARBA00022679"/>
    </source>
</evidence>
<keyword evidence="8" id="KW-1185">Reference proteome</keyword>
<dbReference type="CDD" id="cd02440">
    <property type="entry name" value="AdoMet_MTases"/>
    <property type="match status" value="1"/>
</dbReference>
<dbReference type="SUPFAM" id="SSF53335">
    <property type="entry name" value="S-adenosyl-L-methionine-dependent methyltransferases"/>
    <property type="match status" value="1"/>
</dbReference>
<dbReference type="PIRSF" id="PIRSF000410">
    <property type="entry name" value="CheR"/>
    <property type="match status" value="1"/>
</dbReference>
<evidence type="ECO:0000313" key="7">
    <source>
        <dbReference type="EMBL" id="MCJ8500357.1"/>
    </source>
</evidence>
<evidence type="ECO:0000256" key="2">
    <source>
        <dbReference type="ARBA" id="ARBA00012534"/>
    </source>
</evidence>
<dbReference type="Pfam" id="PF01739">
    <property type="entry name" value="CheR"/>
    <property type="match status" value="1"/>
</dbReference>
<gene>
    <name evidence="7" type="ORF">MRX98_07195</name>
</gene>
<dbReference type="PANTHER" id="PTHR24422">
    <property type="entry name" value="CHEMOTAXIS PROTEIN METHYLTRANSFERASE"/>
    <property type="match status" value="1"/>
</dbReference>
<accession>A0AA41R049</accession>
<dbReference type="GO" id="GO:0008983">
    <property type="term" value="F:protein-glutamate O-methyltransferase activity"/>
    <property type="evidence" value="ECO:0007669"/>
    <property type="project" value="UniProtKB-EC"/>
</dbReference>
<dbReference type="PROSITE" id="PS50123">
    <property type="entry name" value="CHER"/>
    <property type="match status" value="1"/>
</dbReference>
<dbReference type="RefSeq" id="WP_246904488.1">
    <property type="nucleotide sequence ID" value="NZ_JALJRB010000006.1"/>
</dbReference>